<accession>A0A6H5G504</accession>
<dbReference type="EMBL" id="CADCXU010006125">
    <property type="protein sequence ID" value="CAA9997859.1"/>
    <property type="molecule type" value="Genomic_DNA"/>
</dbReference>
<keyword evidence="3" id="KW-1185">Reference proteome</keyword>
<evidence type="ECO:0000256" key="1">
    <source>
        <dbReference type="SAM" id="MobiDB-lite"/>
    </source>
</evidence>
<protein>
    <submittedName>
        <fullName evidence="2">Uncharacterized protein</fullName>
    </submittedName>
</protein>
<organism evidence="2 3">
    <name type="scientific">Nesidiocoris tenuis</name>
    <dbReference type="NCBI Taxonomy" id="355587"/>
    <lineage>
        <taxon>Eukaryota</taxon>
        <taxon>Metazoa</taxon>
        <taxon>Ecdysozoa</taxon>
        <taxon>Arthropoda</taxon>
        <taxon>Hexapoda</taxon>
        <taxon>Insecta</taxon>
        <taxon>Pterygota</taxon>
        <taxon>Neoptera</taxon>
        <taxon>Paraneoptera</taxon>
        <taxon>Hemiptera</taxon>
        <taxon>Heteroptera</taxon>
        <taxon>Panheteroptera</taxon>
        <taxon>Cimicomorpha</taxon>
        <taxon>Miridae</taxon>
        <taxon>Dicyphina</taxon>
        <taxon>Nesidiocoris</taxon>
    </lineage>
</organism>
<reference evidence="2 3" key="1">
    <citation type="submission" date="2020-02" db="EMBL/GenBank/DDBJ databases">
        <authorList>
            <person name="Ferguson B K."/>
        </authorList>
    </citation>
    <scope>NUCLEOTIDE SEQUENCE [LARGE SCALE GENOMIC DNA]</scope>
</reference>
<sequence length="107" mass="11619">METNDGGTVLLNRIRIFRSNKAIVKFRLLGNFSPLTLADGRKTETKDSGAEVSDKEKKSLFPADSGSVTRAAGRRNPSGGGRDWTIRQIAQGALHIRRDGPAIKAKV</sequence>
<proteinExistence type="predicted"/>
<feature type="region of interest" description="Disordered" evidence="1">
    <location>
        <begin position="38"/>
        <end position="84"/>
    </location>
</feature>
<feature type="compositionally biased region" description="Basic and acidic residues" evidence="1">
    <location>
        <begin position="39"/>
        <end position="59"/>
    </location>
</feature>
<name>A0A6H5G504_9HEMI</name>
<dbReference type="Proteomes" id="UP000479000">
    <property type="component" value="Unassembled WGS sequence"/>
</dbReference>
<gene>
    <name evidence="2" type="ORF">NTEN_LOCUS4153</name>
</gene>
<dbReference type="AlphaFoldDB" id="A0A6H5G504"/>
<evidence type="ECO:0000313" key="2">
    <source>
        <dbReference type="EMBL" id="CAA9997859.1"/>
    </source>
</evidence>
<evidence type="ECO:0000313" key="3">
    <source>
        <dbReference type="Proteomes" id="UP000479000"/>
    </source>
</evidence>